<keyword evidence="11 15" id="KW-0239">DNA-directed DNA polymerase</keyword>
<evidence type="ECO:0000313" key="17">
    <source>
        <dbReference type="EMBL" id="MFC3626615.1"/>
    </source>
</evidence>
<dbReference type="Gene3D" id="3.30.1490.100">
    <property type="entry name" value="DNA polymerase, Y-family, little finger domain"/>
    <property type="match status" value="1"/>
</dbReference>
<evidence type="ECO:0000256" key="9">
    <source>
        <dbReference type="ARBA" id="ARBA00022763"/>
    </source>
</evidence>
<evidence type="ECO:0000256" key="12">
    <source>
        <dbReference type="ARBA" id="ARBA00023125"/>
    </source>
</evidence>
<comment type="subunit">
    <text evidence="15">Monomer.</text>
</comment>
<dbReference type="Gene3D" id="3.40.1170.60">
    <property type="match status" value="1"/>
</dbReference>
<gene>
    <name evidence="15 17" type="primary">dinB</name>
    <name evidence="17" type="ORF">ACFOKJ_10835</name>
</gene>
<evidence type="ECO:0000256" key="3">
    <source>
        <dbReference type="ARBA" id="ARBA00022457"/>
    </source>
</evidence>
<evidence type="ECO:0000259" key="16">
    <source>
        <dbReference type="PROSITE" id="PS50173"/>
    </source>
</evidence>
<dbReference type="InterPro" id="IPR001126">
    <property type="entry name" value="UmuC"/>
</dbReference>
<dbReference type="HAMAP" id="MF_01113">
    <property type="entry name" value="DNApol_IV"/>
    <property type="match status" value="1"/>
</dbReference>
<dbReference type="NCBIfam" id="NF002677">
    <property type="entry name" value="PRK02406.1"/>
    <property type="match status" value="1"/>
</dbReference>
<keyword evidence="13 15" id="KW-0234">DNA repair</keyword>
<feature type="site" description="Substrate discrimination" evidence="15">
    <location>
        <position position="16"/>
    </location>
</feature>
<protein>
    <recommendedName>
        <fullName evidence="15">DNA polymerase IV</fullName>
        <shortName evidence="15">Pol IV</shortName>
        <ecNumber evidence="15">2.7.7.7</ecNumber>
    </recommendedName>
</protein>
<evidence type="ECO:0000256" key="7">
    <source>
        <dbReference type="ARBA" id="ARBA00022705"/>
    </source>
</evidence>
<dbReference type="SUPFAM" id="SSF100879">
    <property type="entry name" value="Lesion bypass DNA polymerase (Y-family), little finger domain"/>
    <property type="match status" value="1"/>
</dbReference>
<evidence type="ECO:0000256" key="15">
    <source>
        <dbReference type="HAMAP-Rule" id="MF_01113"/>
    </source>
</evidence>
<dbReference type="InterPro" id="IPR017961">
    <property type="entry name" value="DNA_pol_Y-fam_little_finger"/>
</dbReference>
<dbReference type="InterPro" id="IPR036775">
    <property type="entry name" value="DNA_pol_Y-fam_lit_finger_sf"/>
</dbReference>
<evidence type="ECO:0000256" key="5">
    <source>
        <dbReference type="ARBA" id="ARBA00022679"/>
    </source>
</evidence>
<comment type="caution">
    <text evidence="17">The sequence shown here is derived from an EMBL/GenBank/DDBJ whole genome shotgun (WGS) entry which is preliminary data.</text>
</comment>
<dbReference type="CDD" id="cd03586">
    <property type="entry name" value="PolY_Pol_IV_kappa"/>
    <property type="match status" value="1"/>
</dbReference>
<dbReference type="InterPro" id="IPR022880">
    <property type="entry name" value="DNApol_IV"/>
</dbReference>
<evidence type="ECO:0000256" key="13">
    <source>
        <dbReference type="ARBA" id="ARBA00023204"/>
    </source>
</evidence>
<keyword evidence="10 15" id="KW-0460">Magnesium</keyword>
<keyword evidence="12 15" id="KW-0238">DNA-binding</keyword>
<comment type="similarity">
    <text evidence="2 15">Belongs to the DNA polymerase type-Y family.</text>
</comment>
<evidence type="ECO:0000256" key="8">
    <source>
        <dbReference type="ARBA" id="ARBA00022723"/>
    </source>
</evidence>
<accession>A0ABV7TV19</accession>
<dbReference type="SUPFAM" id="SSF56672">
    <property type="entry name" value="DNA/RNA polymerases"/>
    <property type="match status" value="1"/>
</dbReference>
<keyword evidence="4 15" id="KW-0963">Cytoplasm</keyword>
<feature type="binding site" evidence="15">
    <location>
        <position position="11"/>
    </location>
    <ligand>
        <name>Mg(2+)</name>
        <dbReference type="ChEBI" id="CHEBI:18420"/>
    </ligand>
</feature>
<dbReference type="Pfam" id="PF21999">
    <property type="entry name" value="IMS_HHH_1"/>
    <property type="match status" value="1"/>
</dbReference>
<keyword evidence="3 15" id="KW-0515">Mutator protein</keyword>
<keyword evidence="5 15" id="KW-0808">Transferase</keyword>
<evidence type="ECO:0000256" key="10">
    <source>
        <dbReference type="ARBA" id="ARBA00022842"/>
    </source>
</evidence>
<dbReference type="InterPro" id="IPR053848">
    <property type="entry name" value="IMS_HHH_1"/>
</dbReference>
<dbReference type="PROSITE" id="PS50173">
    <property type="entry name" value="UMUC"/>
    <property type="match status" value="1"/>
</dbReference>
<dbReference type="Pfam" id="PF00817">
    <property type="entry name" value="IMS"/>
    <property type="match status" value="1"/>
</dbReference>
<dbReference type="GO" id="GO:0003887">
    <property type="term" value="F:DNA-directed DNA polymerase activity"/>
    <property type="evidence" value="ECO:0007669"/>
    <property type="project" value="UniProtKB-EC"/>
</dbReference>
<dbReference type="Proteomes" id="UP001595636">
    <property type="component" value="Unassembled WGS sequence"/>
</dbReference>
<feature type="active site" evidence="15">
    <location>
        <position position="107"/>
    </location>
</feature>
<dbReference type="EMBL" id="JBHRYH010000021">
    <property type="protein sequence ID" value="MFC3626615.1"/>
    <property type="molecule type" value="Genomic_DNA"/>
</dbReference>
<feature type="binding site" evidence="15">
    <location>
        <position position="106"/>
    </location>
    <ligand>
        <name>Mg(2+)</name>
        <dbReference type="ChEBI" id="CHEBI:18420"/>
    </ligand>
</feature>
<dbReference type="InterPro" id="IPR043502">
    <property type="entry name" value="DNA/RNA_pol_sf"/>
</dbReference>
<dbReference type="RefSeq" id="WP_390279434.1">
    <property type="nucleotide sequence ID" value="NZ_JBHRYH010000021.1"/>
</dbReference>
<dbReference type="InterPro" id="IPR050116">
    <property type="entry name" value="DNA_polymerase-Y"/>
</dbReference>
<dbReference type="Gene3D" id="3.30.70.270">
    <property type="match status" value="1"/>
</dbReference>
<keyword evidence="18" id="KW-1185">Reference proteome</keyword>
<proteinExistence type="inferred from homology"/>
<keyword evidence="9 15" id="KW-0227">DNA damage</keyword>
<dbReference type="PANTHER" id="PTHR11076">
    <property type="entry name" value="DNA REPAIR POLYMERASE UMUC / TRANSFERASE FAMILY MEMBER"/>
    <property type="match status" value="1"/>
</dbReference>
<dbReference type="PANTHER" id="PTHR11076:SF33">
    <property type="entry name" value="DNA POLYMERASE KAPPA"/>
    <property type="match status" value="1"/>
</dbReference>
<evidence type="ECO:0000256" key="14">
    <source>
        <dbReference type="ARBA" id="ARBA00049244"/>
    </source>
</evidence>
<comment type="catalytic activity">
    <reaction evidence="14 15">
        <text>DNA(n) + a 2'-deoxyribonucleoside 5'-triphosphate = DNA(n+1) + diphosphate</text>
        <dbReference type="Rhea" id="RHEA:22508"/>
        <dbReference type="Rhea" id="RHEA-COMP:17339"/>
        <dbReference type="Rhea" id="RHEA-COMP:17340"/>
        <dbReference type="ChEBI" id="CHEBI:33019"/>
        <dbReference type="ChEBI" id="CHEBI:61560"/>
        <dbReference type="ChEBI" id="CHEBI:173112"/>
        <dbReference type="EC" id="2.7.7.7"/>
    </reaction>
</comment>
<evidence type="ECO:0000256" key="6">
    <source>
        <dbReference type="ARBA" id="ARBA00022695"/>
    </source>
</evidence>
<keyword evidence="8 15" id="KW-0479">Metal-binding</keyword>
<evidence type="ECO:0000256" key="11">
    <source>
        <dbReference type="ARBA" id="ARBA00022932"/>
    </source>
</evidence>
<keyword evidence="6 15" id="KW-0548">Nucleotidyltransferase</keyword>
<feature type="domain" description="UmuC" evidence="16">
    <location>
        <begin position="7"/>
        <end position="188"/>
    </location>
</feature>
<comment type="function">
    <text evidence="15">Poorly processive, error-prone DNA polymerase involved in untargeted mutagenesis. Copies undamaged DNA at stalled replication forks, which arise in vivo from mismatched or misaligned primer ends. These misaligned primers can be extended by PolIV. Exhibits no 3'-5' exonuclease (proofreading) activity. May be involved in translesional synthesis, in conjunction with the beta clamp from PolIII.</text>
</comment>
<dbReference type="InterPro" id="IPR043128">
    <property type="entry name" value="Rev_trsase/Diguanyl_cyclase"/>
</dbReference>
<name>A0ABV7TV19_9NEIS</name>
<evidence type="ECO:0000313" key="18">
    <source>
        <dbReference type="Proteomes" id="UP001595636"/>
    </source>
</evidence>
<dbReference type="Gene3D" id="1.10.150.20">
    <property type="entry name" value="5' to 3' exonuclease, C-terminal subdomain"/>
    <property type="match status" value="1"/>
</dbReference>
<reference evidence="18" key="1">
    <citation type="journal article" date="2019" name="Int. J. Syst. Evol. Microbiol.">
        <title>The Global Catalogue of Microorganisms (GCM) 10K type strain sequencing project: providing services to taxonomists for standard genome sequencing and annotation.</title>
        <authorList>
            <consortium name="The Broad Institute Genomics Platform"/>
            <consortium name="The Broad Institute Genome Sequencing Center for Infectious Disease"/>
            <person name="Wu L."/>
            <person name="Ma J."/>
        </authorList>
    </citation>
    <scope>NUCLEOTIDE SEQUENCE [LARGE SCALE GENOMIC DNA]</scope>
    <source>
        <strain evidence="18">KCTC 42195</strain>
    </source>
</reference>
<evidence type="ECO:0000256" key="2">
    <source>
        <dbReference type="ARBA" id="ARBA00010945"/>
    </source>
</evidence>
<dbReference type="Pfam" id="PF11799">
    <property type="entry name" value="IMS_C"/>
    <property type="match status" value="1"/>
</dbReference>
<dbReference type="EC" id="2.7.7.7" evidence="15"/>
<sequence length="365" mass="40332">MSVQRKIIHIDCDCFFAAVEMRDNPAWRDIPLAVGGQPGQRGVISTCNYVARRFGVKSAMPSSLALRLCPELLIVGSDFARYRAASQAVHAIFQRYTSLIEPLSLDEAYLDVSGQPHCQGSASLMAAEIRDAIRNEVGITASAGIAPNKFLAKIASDWNKPDGQFLVRPQDVADFVRVLPVEKIWGVGEVTAAKLKQQGFHTCGDLQQLELLDMLRRFGKFGKSLYELARGIDHRAVHNDHERKSVSVEETYTRDLPDLAACRAELPPLLTRLQDRLRRAGNPPFRGVNIKIKFADFTQTTVETVAHVLDEAVIDSLLATGFARGNRPVRLLGVGVRLQEASRVPQQLQLFDIGSNTQQTAPPQP</sequence>
<organism evidence="17 18">
    <name type="scientific">Vogesella amnigena</name>
    <dbReference type="NCBI Taxonomy" id="1507449"/>
    <lineage>
        <taxon>Bacteria</taxon>
        <taxon>Pseudomonadati</taxon>
        <taxon>Pseudomonadota</taxon>
        <taxon>Betaproteobacteria</taxon>
        <taxon>Neisseriales</taxon>
        <taxon>Chromobacteriaceae</taxon>
        <taxon>Vogesella</taxon>
    </lineage>
</organism>
<comment type="subcellular location">
    <subcellularLocation>
        <location evidence="1 15">Cytoplasm</location>
    </subcellularLocation>
</comment>
<comment type="cofactor">
    <cofactor evidence="15">
        <name>Mg(2+)</name>
        <dbReference type="ChEBI" id="CHEBI:18420"/>
    </cofactor>
    <text evidence="15">Binds 2 magnesium ions per subunit.</text>
</comment>
<keyword evidence="7 15" id="KW-0235">DNA replication</keyword>
<evidence type="ECO:0000256" key="1">
    <source>
        <dbReference type="ARBA" id="ARBA00004496"/>
    </source>
</evidence>
<evidence type="ECO:0000256" key="4">
    <source>
        <dbReference type="ARBA" id="ARBA00022490"/>
    </source>
</evidence>